<keyword evidence="1" id="KW-0812">Transmembrane</keyword>
<evidence type="ECO:0000256" key="1">
    <source>
        <dbReference type="SAM" id="Phobius"/>
    </source>
</evidence>
<dbReference type="PANTHER" id="PTHR34407">
    <property type="entry name" value="EXPRESSED PROTEIN"/>
    <property type="match status" value="1"/>
</dbReference>
<sequence>MQLKKMPKSTLVIYIFLVVMFIILYHLHTMTKFSLNITTPQQITELEKLFKLRDEFSIITPDKTLVSRSIQAGNSDRFRHVLMKALRGENISMLVIGGSHSAGGKLGIDENSLDGLYFKVFQKWWNETFGSFAKSFLNVTALTIGGTGSSFYAFCYRTFIPEGTSFDIMLIEMSANDKGRATAKPLEQLTRQALSYPSAPVVFYINVVHDFGVNPYTKKVENPYCVTLEDFGQTELARHYDITSFNLREIICRKEKGQWKVMHSSMAGSDGKHIGVEAHAQIAYIMTEYVKNIYQEIASNVTGINPLSINRVRGNQKIINLPSLFFIKRETEALKEPLCWTGKTPNVFKKLHHSNLKFEIKEQTGFSPCFKLYGQKRNVKRVARELRTDSQGGWCSRRRSSVLKLKIYVPRIVGDNSFRTRSVTVLTRHEGGIAAIWLNNYKNETIETDSIRVRSNRYDTIARKVNSGYHTITFKTLSNELFLVAGVFVGAPDFHI</sequence>
<organism evidence="2 3">
    <name type="scientific">Pocillopora meandrina</name>
    <dbReference type="NCBI Taxonomy" id="46732"/>
    <lineage>
        <taxon>Eukaryota</taxon>
        <taxon>Metazoa</taxon>
        <taxon>Cnidaria</taxon>
        <taxon>Anthozoa</taxon>
        <taxon>Hexacorallia</taxon>
        <taxon>Scleractinia</taxon>
        <taxon>Astrocoeniina</taxon>
        <taxon>Pocilloporidae</taxon>
        <taxon>Pocillopora</taxon>
    </lineage>
</organism>
<dbReference type="EMBL" id="CALNXJ010000017">
    <property type="protein sequence ID" value="CAH3119527.1"/>
    <property type="molecule type" value="Genomic_DNA"/>
</dbReference>
<dbReference type="SUPFAM" id="SSF52266">
    <property type="entry name" value="SGNH hydrolase"/>
    <property type="match status" value="1"/>
</dbReference>
<evidence type="ECO:0000313" key="3">
    <source>
        <dbReference type="Proteomes" id="UP001159428"/>
    </source>
</evidence>
<dbReference type="Proteomes" id="UP001159428">
    <property type="component" value="Unassembled WGS sequence"/>
</dbReference>
<proteinExistence type="predicted"/>
<keyword evidence="1" id="KW-1133">Transmembrane helix</keyword>
<protein>
    <recommendedName>
        <fullName evidence="4">SGNH/GDSL hydrolase family protein</fullName>
    </recommendedName>
</protein>
<dbReference type="CDD" id="cd00229">
    <property type="entry name" value="SGNH_hydrolase"/>
    <property type="match status" value="1"/>
</dbReference>
<dbReference type="AlphaFoldDB" id="A0AAU9WML2"/>
<keyword evidence="1" id="KW-0472">Membrane</keyword>
<accession>A0AAU9WML2</accession>
<comment type="caution">
    <text evidence="2">The sequence shown here is derived from an EMBL/GenBank/DDBJ whole genome shotgun (WGS) entry which is preliminary data.</text>
</comment>
<feature type="transmembrane region" description="Helical" evidence="1">
    <location>
        <begin position="12"/>
        <end position="28"/>
    </location>
</feature>
<dbReference type="PANTHER" id="PTHR34407:SF1">
    <property type="entry name" value="SGNH HYDROLASE-TYPE ESTERASE DOMAIN-CONTAINING PROTEIN"/>
    <property type="match status" value="1"/>
</dbReference>
<name>A0AAU9WML2_9CNID</name>
<evidence type="ECO:0008006" key="4">
    <source>
        <dbReference type="Google" id="ProtNLM"/>
    </source>
</evidence>
<evidence type="ECO:0000313" key="2">
    <source>
        <dbReference type="EMBL" id="CAH3119527.1"/>
    </source>
</evidence>
<reference evidence="2 3" key="1">
    <citation type="submission" date="2022-05" db="EMBL/GenBank/DDBJ databases">
        <authorList>
            <consortium name="Genoscope - CEA"/>
            <person name="William W."/>
        </authorList>
    </citation>
    <scope>NUCLEOTIDE SEQUENCE [LARGE SCALE GENOMIC DNA]</scope>
</reference>
<gene>
    <name evidence="2" type="ORF">PMEA_00008326</name>
</gene>
<keyword evidence="3" id="KW-1185">Reference proteome</keyword>